<dbReference type="InterPro" id="IPR002358">
    <property type="entry name" value="Ribosomal_uL6_CS"/>
</dbReference>
<protein>
    <recommendedName>
        <fullName evidence="3">Large ribosomal subunit protein uL6</fullName>
    </recommendedName>
</protein>
<name>A0ABY9KVM0_9BACI</name>
<dbReference type="InterPro" id="IPR036789">
    <property type="entry name" value="Ribosomal_uL6-like_a/b-dom_sf"/>
</dbReference>
<evidence type="ECO:0000256" key="5">
    <source>
        <dbReference type="RuleBase" id="RU003870"/>
    </source>
</evidence>
<evidence type="ECO:0000313" key="8">
    <source>
        <dbReference type="Proteomes" id="UP001180087"/>
    </source>
</evidence>
<keyword evidence="8" id="KW-1185">Reference proteome</keyword>
<accession>A0ABY9KVM0</accession>
<comment type="similarity">
    <text evidence="3 4">Belongs to the universal ribosomal protein uL6 family.</text>
</comment>
<keyword evidence="2 3" id="KW-0687">Ribonucleoprotein</keyword>
<keyword evidence="3 5" id="KW-0699">rRNA-binding</keyword>
<feature type="domain" description="Large ribosomal subunit protein uL6 alpha-beta" evidence="6">
    <location>
        <begin position="90"/>
        <end position="164"/>
    </location>
</feature>
<dbReference type="NCBIfam" id="TIGR03654">
    <property type="entry name" value="L6_bact"/>
    <property type="match status" value="1"/>
</dbReference>
<dbReference type="InterPro" id="IPR000702">
    <property type="entry name" value="Ribosomal_uL6-like"/>
</dbReference>
<dbReference type="PROSITE" id="PS00525">
    <property type="entry name" value="RIBOSOMAL_L6_1"/>
    <property type="match status" value="1"/>
</dbReference>
<dbReference type="HAMAP" id="MF_01365_B">
    <property type="entry name" value="Ribosomal_uL6_B"/>
    <property type="match status" value="1"/>
</dbReference>
<evidence type="ECO:0000256" key="2">
    <source>
        <dbReference type="ARBA" id="ARBA00023274"/>
    </source>
</evidence>
<evidence type="ECO:0000259" key="6">
    <source>
        <dbReference type="Pfam" id="PF00347"/>
    </source>
</evidence>
<evidence type="ECO:0000313" key="7">
    <source>
        <dbReference type="EMBL" id="WLV24821.1"/>
    </source>
</evidence>
<dbReference type="RefSeq" id="WP_348028236.1">
    <property type="nucleotide sequence ID" value="NZ_CP129113.1"/>
</dbReference>
<dbReference type="Gene3D" id="3.90.930.12">
    <property type="entry name" value="Ribosomal protein L6, alpha-beta domain"/>
    <property type="match status" value="2"/>
</dbReference>
<dbReference type="InterPro" id="IPR019906">
    <property type="entry name" value="Ribosomal_uL6_bac-type"/>
</dbReference>
<evidence type="ECO:0000256" key="3">
    <source>
        <dbReference type="HAMAP-Rule" id="MF_01365"/>
    </source>
</evidence>
<evidence type="ECO:0000256" key="1">
    <source>
        <dbReference type="ARBA" id="ARBA00022980"/>
    </source>
</evidence>
<gene>
    <name evidence="3 7" type="primary">rplF</name>
    <name evidence="7" type="ORF">QR721_00780</name>
</gene>
<keyword evidence="1 3" id="KW-0689">Ribosomal protein</keyword>
<dbReference type="PANTHER" id="PTHR11655">
    <property type="entry name" value="60S/50S RIBOSOMAL PROTEIN L6/L9"/>
    <property type="match status" value="1"/>
</dbReference>
<dbReference type="PIRSF" id="PIRSF002162">
    <property type="entry name" value="Ribosomal_L6"/>
    <property type="match status" value="1"/>
</dbReference>
<comment type="subunit">
    <text evidence="3">Part of the 50S ribosomal subunit.</text>
</comment>
<comment type="function">
    <text evidence="3 5">This protein binds to the 23S rRNA, and is important in its secondary structure. It is located near the subunit interface in the base of the L7/L12 stalk, and near the tRNA binding site of the peptidyltransferase center.</text>
</comment>
<sequence>MSRIGLKPITIPQGVEVKLDQHTISVKGPKGSLTRKLHPDMQINISESEINVARPSDAKEHRSLHGTTRSIINNMVVGVSEGYQKELEIIGVGYRAQLQGSKLVIGAGYSHPVEIDKIEGIEFEVPKQTQLFVKGIDKELVGKIAANIRAIRPPEPYKGKGIRYAGEHVRRKEGKTAK</sequence>
<evidence type="ECO:0000256" key="4">
    <source>
        <dbReference type="RuleBase" id="RU003869"/>
    </source>
</evidence>
<dbReference type="SUPFAM" id="SSF56053">
    <property type="entry name" value="Ribosomal protein L6"/>
    <property type="match status" value="2"/>
</dbReference>
<dbReference type="EMBL" id="CP129113">
    <property type="protein sequence ID" value="WLV24821.1"/>
    <property type="molecule type" value="Genomic_DNA"/>
</dbReference>
<organism evidence="7 8">
    <name type="scientific">Aciduricibacillus chroicocephali</name>
    <dbReference type="NCBI Taxonomy" id="3054939"/>
    <lineage>
        <taxon>Bacteria</taxon>
        <taxon>Bacillati</taxon>
        <taxon>Bacillota</taxon>
        <taxon>Bacilli</taxon>
        <taxon>Bacillales</taxon>
        <taxon>Bacillaceae</taxon>
        <taxon>Aciduricibacillus</taxon>
    </lineage>
</organism>
<dbReference type="PRINTS" id="PR00059">
    <property type="entry name" value="RIBOSOMALL6"/>
</dbReference>
<proteinExistence type="inferred from homology"/>
<dbReference type="Pfam" id="PF00347">
    <property type="entry name" value="Ribosomal_L6"/>
    <property type="match status" value="2"/>
</dbReference>
<dbReference type="PANTHER" id="PTHR11655:SF14">
    <property type="entry name" value="LARGE RIBOSOMAL SUBUNIT PROTEIN UL6M"/>
    <property type="match status" value="1"/>
</dbReference>
<reference evidence="7" key="1">
    <citation type="submission" date="2023-06" db="EMBL/GenBank/DDBJ databases">
        <title>A Treasure from Seagulls: Isolation and Description of Aciduricobacillus qingdaonensis gen. nov., sp. nov., a Rare Obligately Uric Acid-utilizing Member in the Family Bacillaceae.</title>
        <authorList>
            <person name="Liu W."/>
            <person name="Wang B."/>
        </authorList>
    </citation>
    <scope>NUCLEOTIDE SEQUENCE</scope>
    <source>
        <strain evidence="7">44XB</strain>
    </source>
</reference>
<dbReference type="InterPro" id="IPR020040">
    <property type="entry name" value="Ribosomal_uL6_a/b-dom"/>
</dbReference>
<feature type="domain" description="Large ribosomal subunit protein uL6 alpha-beta" evidence="6">
    <location>
        <begin position="11"/>
        <end position="82"/>
    </location>
</feature>
<dbReference type="GO" id="GO:0005840">
    <property type="term" value="C:ribosome"/>
    <property type="evidence" value="ECO:0007669"/>
    <property type="project" value="UniProtKB-KW"/>
</dbReference>
<keyword evidence="3 5" id="KW-0694">RNA-binding</keyword>
<dbReference type="Proteomes" id="UP001180087">
    <property type="component" value="Chromosome"/>
</dbReference>